<dbReference type="EMBL" id="UOFR01000052">
    <property type="protein sequence ID" value="VAW97689.1"/>
    <property type="molecule type" value="Genomic_DNA"/>
</dbReference>
<gene>
    <name evidence="1" type="ORF">MNBD_GAMMA21-1643</name>
    <name evidence="2" type="ORF">MNBD_GAMMA21-2183</name>
</gene>
<sequence>MQRRTFLQGSLAGGAVAVAVGAGLLSPRSVLAAWPEGAFTAK</sequence>
<dbReference type="EMBL" id="UOFR01000031">
    <property type="protein sequence ID" value="VAW95115.1"/>
    <property type="molecule type" value="Genomic_DNA"/>
</dbReference>
<dbReference type="PROSITE" id="PS51318">
    <property type="entry name" value="TAT"/>
    <property type="match status" value="1"/>
</dbReference>
<protein>
    <recommendedName>
        <fullName evidence="3">Twin-arginine translocation signal domain-containing protein</fullName>
    </recommendedName>
</protein>
<evidence type="ECO:0000313" key="1">
    <source>
        <dbReference type="EMBL" id="VAW95115.1"/>
    </source>
</evidence>
<evidence type="ECO:0008006" key="3">
    <source>
        <dbReference type="Google" id="ProtNLM"/>
    </source>
</evidence>
<dbReference type="AlphaFoldDB" id="A0A3B1AHB1"/>
<name>A0A3B1AHB1_9ZZZZ</name>
<dbReference type="InterPro" id="IPR006311">
    <property type="entry name" value="TAT_signal"/>
</dbReference>
<evidence type="ECO:0000313" key="2">
    <source>
        <dbReference type="EMBL" id="VAW97689.1"/>
    </source>
</evidence>
<reference evidence="2" key="1">
    <citation type="submission" date="2018-06" db="EMBL/GenBank/DDBJ databases">
        <authorList>
            <person name="Zhirakovskaya E."/>
        </authorList>
    </citation>
    <scope>NUCLEOTIDE SEQUENCE</scope>
</reference>
<dbReference type="NCBIfam" id="TIGR01409">
    <property type="entry name" value="TAT_signal_seq"/>
    <property type="match status" value="1"/>
</dbReference>
<accession>A0A3B1AHB1</accession>
<dbReference type="InterPro" id="IPR019546">
    <property type="entry name" value="TAT_signal_bac_arc"/>
</dbReference>
<feature type="non-terminal residue" evidence="2">
    <location>
        <position position="42"/>
    </location>
</feature>
<organism evidence="2">
    <name type="scientific">hydrothermal vent metagenome</name>
    <dbReference type="NCBI Taxonomy" id="652676"/>
    <lineage>
        <taxon>unclassified sequences</taxon>
        <taxon>metagenomes</taxon>
        <taxon>ecological metagenomes</taxon>
    </lineage>
</organism>
<proteinExistence type="predicted"/>